<dbReference type="CDD" id="cd00882">
    <property type="entry name" value="Ras_like_GTPase"/>
    <property type="match status" value="1"/>
</dbReference>
<name>A0A1L4CYC4_9BACT</name>
<dbReference type="RefSeq" id="WP_148696662.1">
    <property type="nucleotide sequence ID" value="NZ_CP017834.1"/>
</dbReference>
<gene>
    <name evidence="1" type="ORF">AXG55_03070</name>
</gene>
<dbReference type="KEGG" id="saqi:AXG55_03070"/>
<dbReference type="PANTHER" id="PTHR42708:SF1">
    <property type="entry name" value="GLIDING MOTILITY PROTEIN MGLA"/>
    <property type="match status" value="1"/>
</dbReference>
<dbReference type="STRING" id="1915309.AXG55_03070"/>
<dbReference type="InterPro" id="IPR027417">
    <property type="entry name" value="P-loop_NTPase"/>
</dbReference>
<dbReference type="OrthoDB" id="5292147at2"/>
<dbReference type="AlphaFoldDB" id="A0A1L4CYC4"/>
<proteinExistence type="predicted"/>
<sequence length="193" mass="22034">MAFINEATGDIHFKVLYIGSQNSGKTTNLQSIYLQNNNISDEINDVTILEHIPRNTFFDFLPVSYGTVAERNSRIHLYTLPSHNLWPSVNISLMLGVDGIVNVIDSRVRYLDKYENQVFNTRKLMESLQIDPKNIPSVYQFNHSDAYDAIPFSTLKKNYSLPDEDCFEAIAIQSKGVKPSFLKISEKIIQKIV</sequence>
<dbReference type="SUPFAM" id="SSF52540">
    <property type="entry name" value="P-loop containing nucleoside triphosphate hydrolases"/>
    <property type="match status" value="1"/>
</dbReference>
<dbReference type="PANTHER" id="PTHR42708">
    <property type="entry name" value="ATP/GTP-BINDING PROTEIN-RELATED"/>
    <property type="match status" value="1"/>
</dbReference>
<reference evidence="1 2" key="1">
    <citation type="submission" date="2016-10" db="EMBL/GenBank/DDBJ databases">
        <title>Silvanigrella aquatica sp. nov., isolated from a freshwater lake located in the Black Forest, Germany, description of Silvanigrellaceae fam. nov., Silvanigrellales ord. nov., reclassification of the order Bdellovibrionales in the class Oligoflexia, reclassification of the families Bacteriovoracaceae and Halobacteriovoraceae in the new order Bacteriovoracales ord. nov., and reclassification of the family Pseudobacteriovoracaceae in the order Oligoflexiales.</title>
        <authorList>
            <person name="Hahn M.W."/>
            <person name="Schmidt J."/>
            <person name="Koll U."/>
            <person name="Rohde M."/>
            <person name="Verbag S."/>
            <person name="Pitt A."/>
            <person name="Nakai R."/>
            <person name="Naganuma T."/>
            <person name="Lang E."/>
        </authorList>
    </citation>
    <scope>NUCLEOTIDE SEQUENCE [LARGE SCALE GENOMIC DNA]</scope>
    <source>
        <strain evidence="1 2">MWH-Nonnen-W8red</strain>
    </source>
</reference>
<evidence type="ECO:0000313" key="1">
    <source>
        <dbReference type="EMBL" id="APJ02948.1"/>
    </source>
</evidence>
<dbReference type="Gene3D" id="3.40.50.300">
    <property type="entry name" value="P-loop containing nucleotide triphosphate hydrolases"/>
    <property type="match status" value="1"/>
</dbReference>
<organism evidence="1 2">
    <name type="scientific">Silvanigrella aquatica</name>
    <dbReference type="NCBI Taxonomy" id="1915309"/>
    <lineage>
        <taxon>Bacteria</taxon>
        <taxon>Pseudomonadati</taxon>
        <taxon>Bdellovibrionota</taxon>
        <taxon>Oligoflexia</taxon>
        <taxon>Silvanigrellales</taxon>
        <taxon>Silvanigrellaceae</taxon>
        <taxon>Silvanigrella</taxon>
    </lineage>
</organism>
<protein>
    <recommendedName>
        <fullName evidence="3">Gliding-motility protein MglA</fullName>
    </recommendedName>
</protein>
<evidence type="ECO:0000313" key="2">
    <source>
        <dbReference type="Proteomes" id="UP000184731"/>
    </source>
</evidence>
<dbReference type="EMBL" id="CP017834">
    <property type="protein sequence ID" value="APJ02948.1"/>
    <property type="molecule type" value="Genomic_DNA"/>
</dbReference>
<dbReference type="InterPro" id="IPR052705">
    <property type="entry name" value="Gliding_Motility_GTPase"/>
</dbReference>
<evidence type="ECO:0008006" key="3">
    <source>
        <dbReference type="Google" id="ProtNLM"/>
    </source>
</evidence>
<keyword evidence="2" id="KW-1185">Reference proteome</keyword>
<dbReference type="Proteomes" id="UP000184731">
    <property type="component" value="Chromosome"/>
</dbReference>
<accession>A0A1L4CYC4</accession>